<sequence>MPTVHGVLVIARNGDRTVYHQDPDTYAPAYTESTPLGAAESHALGSTLRSTYLSPASPSYIQGISSSLVSNPQVLVHAKAGGEGTAIFDSAIAVLQGLFPPTLQNKIELADGRTIVAPLGGYQYIPVEMAPEGVDRALEPWVGCPAFEKHVADVYASQGFKDTAKHAEHFFDAVHDYTFGRPTTLENAWNIYDYVDTQLTHNKTFAYRLPPTFINQARGLANYHENLVFSDKQVGGIGNIAGRTILHPILSALQRIAFDDDPLRFLLLETSYQPFISLFHMLEMVNENPDLAGIPNFASALAFELLRGPAPERREFLRVKFKNGTDEDFQTYHVFGHEADIPVTEFMYRIEHHAITSQKQWAAACGVNHGYLSRVGGYLGIGATSEDASFSTGNVFTIVAMAFFLGLFVKMFYGGRSRRNNIREIRDQLKAEHNSEMGEKSRLLP</sequence>
<dbReference type="Proteomes" id="UP000790377">
    <property type="component" value="Unassembled WGS sequence"/>
</dbReference>
<accession>A0ACB8AAW7</accession>
<comment type="caution">
    <text evidence="1">The sequence shown here is derived from an EMBL/GenBank/DDBJ whole genome shotgun (WGS) entry which is preliminary data.</text>
</comment>
<evidence type="ECO:0000313" key="2">
    <source>
        <dbReference type="Proteomes" id="UP000790377"/>
    </source>
</evidence>
<reference evidence="1" key="1">
    <citation type="journal article" date="2021" name="New Phytol.">
        <title>Evolutionary innovations through gain and loss of genes in the ectomycorrhizal Boletales.</title>
        <authorList>
            <person name="Wu G."/>
            <person name="Miyauchi S."/>
            <person name="Morin E."/>
            <person name="Kuo A."/>
            <person name="Drula E."/>
            <person name="Varga T."/>
            <person name="Kohler A."/>
            <person name="Feng B."/>
            <person name="Cao Y."/>
            <person name="Lipzen A."/>
            <person name="Daum C."/>
            <person name="Hundley H."/>
            <person name="Pangilinan J."/>
            <person name="Johnson J."/>
            <person name="Barry K."/>
            <person name="LaButti K."/>
            <person name="Ng V."/>
            <person name="Ahrendt S."/>
            <person name="Min B."/>
            <person name="Choi I.G."/>
            <person name="Park H."/>
            <person name="Plett J.M."/>
            <person name="Magnuson J."/>
            <person name="Spatafora J.W."/>
            <person name="Nagy L.G."/>
            <person name="Henrissat B."/>
            <person name="Grigoriev I.V."/>
            <person name="Yang Z.L."/>
            <person name="Xu J."/>
            <person name="Martin F.M."/>
        </authorList>
    </citation>
    <scope>NUCLEOTIDE SEQUENCE</scope>
    <source>
        <strain evidence="1">ATCC 28755</strain>
    </source>
</reference>
<dbReference type="EMBL" id="MU267710">
    <property type="protein sequence ID" value="KAH7910515.1"/>
    <property type="molecule type" value="Genomic_DNA"/>
</dbReference>
<evidence type="ECO:0000313" key="1">
    <source>
        <dbReference type="EMBL" id="KAH7910515.1"/>
    </source>
</evidence>
<name>A0ACB8AAW7_9AGAM</name>
<proteinExistence type="predicted"/>
<keyword evidence="2" id="KW-1185">Reference proteome</keyword>
<organism evidence="1 2">
    <name type="scientific">Hygrophoropsis aurantiaca</name>
    <dbReference type="NCBI Taxonomy" id="72124"/>
    <lineage>
        <taxon>Eukaryota</taxon>
        <taxon>Fungi</taxon>
        <taxon>Dikarya</taxon>
        <taxon>Basidiomycota</taxon>
        <taxon>Agaricomycotina</taxon>
        <taxon>Agaricomycetes</taxon>
        <taxon>Agaricomycetidae</taxon>
        <taxon>Boletales</taxon>
        <taxon>Coniophorineae</taxon>
        <taxon>Hygrophoropsidaceae</taxon>
        <taxon>Hygrophoropsis</taxon>
    </lineage>
</organism>
<gene>
    <name evidence="1" type="ORF">BJ138DRAFT_1152716</name>
</gene>
<protein>
    <submittedName>
        <fullName evidence="1">Histidine phosphatase superfamily</fullName>
    </submittedName>
</protein>